<keyword evidence="3" id="KW-1185">Reference proteome</keyword>
<dbReference type="Proteomes" id="UP000433483">
    <property type="component" value="Unassembled WGS sequence"/>
</dbReference>
<dbReference type="EMBL" id="QXGB01000307">
    <property type="protein sequence ID" value="KAE9220115.1"/>
    <property type="molecule type" value="Genomic_DNA"/>
</dbReference>
<evidence type="ECO:0000256" key="1">
    <source>
        <dbReference type="SAM" id="MobiDB-lite"/>
    </source>
</evidence>
<evidence type="ECO:0000313" key="2">
    <source>
        <dbReference type="EMBL" id="KAE9220115.1"/>
    </source>
</evidence>
<protein>
    <submittedName>
        <fullName evidence="2">Uncharacterized protein</fullName>
    </submittedName>
</protein>
<accession>A0A6A3YJY2</accession>
<name>A0A6A3YJY2_9STRA</name>
<reference evidence="2 3" key="1">
    <citation type="submission" date="2018-08" db="EMBL/GenBank/DDBJ databases">
        <title>Genomic investigation of the strawberry pathogen Phytophthora fragariae indicates pathogenicity is determined by transcriptional variation in three key races.</title>
        <authorList>
            <person name="Adams T.M."/>
            <person name="Armitage A.D."/>
            <person name="Sobczyk M.K."/>
            <person name="Bates H.J."/>
            <person name="Dunwell J.M."/>
            <person name="Nellist C.F."/>
            <person name="Harrison R.J."/>
        </authorList>
    </citation>
    <scope>NUCLEOTIDE SEQUENCE [LARGE SCALE GENOMIC DNA]</scope>
    <source>
        <strain evidence="2 3">NOV-27</strain>
    </source>
</reference>
<proteinExistence type="predicted"/>
<dbReference type="AlphaFoldDB" id="A0A6A3YJY2"/>
<feature type="region of interest" description="Disordered" evidence="1">
    <location>
        <begin position="1"/>
        <end position="48"/>
    </location>
</feature>
<comment type="caution">
    <text evidence="2">The sequence shown here is derived from an EMBL/GenBank/DDBJ whole genome shotgun (WGS) entry which is preliminary data.</text>
</comment>
<feature type="compositionally biased region" description="Basic and acidic residues" evidence="1">
    <location>
        <begin position="1"/>
        <end position="21"/>
    </location>
</feature>
<evidence type="ECO:0000313" key="3">
    <source>
        <dbReference type="Proteomes" id="UP000433483"/>
    </source>
</evidence>
<gene>
    <name evidence="2" type="ORF">PF005_g7601</name>
</gene>
<organism evidence="2 3">
    <name type="scientific">Phytophthora fragariae</name>
    <dbReference type="NCBI Taxonomy" id="53985"/>
    <lineage>
        <taxon>Eukaryota</taxon>
        <taxon>Sar</taxon>
        <taxon>Stramenopiles</taxon>
        <taxon>Oomycota</taxon>
        <taxon>Peronosporomycetes</taxon>
        <taxon>Peronosporales</taxon>
        <taxon>Peronosporaceae</taxon>
        <taxon>Phytophthora</taxon>
    </lineage>
</organism>
<sequence length="67" mass="7873">MQTQQSEHEQYPPDERNRREGYPSMQAQQKSPSQYPPVPKRAAKDTPEFLHRALTQALSILRQRLLL</sequence>